<feature type="transmembrane region" description="Helical" evidence="1">
    <location>
        <begin position="44"/>
        <end position="63"/>
    </location>
</feature>
<feature type="transmembrane region" description="Helical" evidence="1">
    <location>
        <begin position="6"/>
        <end position="32"/>
    </location>
</feature>
<evidence type="ECO:0000256" key="1">
    <source>
        <dbReference type="SAM" id="Phobius"/>
    </source>
</evidence>
<sequence>MNSLAIVFIVKITFTVLLWCLPLLLFPESLLVKLGLPKPSTMQFLRLLGMAYLALVVGYYFGLMETLNGGHPINIVWVGIVSNGGACLILLINAILRTWQEWELPAQVMMWLSLFVTGGITIGLIFTGLI</sequence>
<reference evidence="2 3" key="1">
    <citation type="journal article" date="2020" name="Microb. Ecol.">
        <title>Ecogenomics of the Marine Benthic Filamentous Cyanobacterium Adonisia.</title>
        <authorList>
            <person name="Walter J.M."/>
            <person name="Coutinho F.H."/>
            <person name="Leomil L."/>
            <person name="Hargreaves P.I."/>
            <person name="Campeao M.E."/>
            <person name="Vieira V.V."/>
            <person name="Silva B.S."/>
            <person name="Fistarol G.O."/>
            <person name="Salomon P.S."/>
            <person name="Sawabe T."/>
            <person name="Mino S."/>
            <person name="Hosokawa M."/>
            <person name="Miyashita H."/>
            <person name="Maruyama F."/>
            <person name="van Verk M.C."/>
            <person name="Dutilh B.E."/>
            <person name="Thompson C.C."/>
            <person name="Thompson F.L."/>
        </authorList>
    </citation>
    <scope>NUCLEOTIDE SEQUENCE [LARGE SCALE GENOMIC DNA]</scope>
    <source>
        <strain evidence="2 3">CCMR0082</strain>
    </source>
</reference>
<protein>
    <submittedName>
        <fullName evidence="2">Uncharacterized protein</fullName>
    </submittedName>
</protein>
<keyword evidence="1" id="KW-1133">Transmembrane helix</keyword>
<accession>A0A6M0SGN6</accession>
<gene>
    <name evidence="2" type="ORF">D0962_34005</name>
</gene>
<evidence type="ECO:0000313" key="3">
    <source>
        <dbReference type="Proteomes" id="UP000473574"/>
    </source>
</evidence>
<keyword evidence="1" id="KW-0472">Membrane</keyword>
<evidence type="ECO:0000313" key="2">
    <source>
        <dbReference type="EMBL" id="NEZ67719.1"/>
    </source>
</evidence>
<name>A0A6M0SGN6_9CYAN</name>
<feature type="transmembrane region" description="Helical" evidence="1">
    <location>
        <begin position="75"/>
        <end position="96"/>
    </location>
</feature>
<keyword evidence="1" id="KW-0812">Transmembrane</keyword>
<dbReference type="Proteomes" id="UP000473574">
    <property type="component" value="Unassembled WGS sequence"/>
</dbReference>
<organism evidence="2 3">
    <name type="scientific">Adonisia turfae CCMR0082</name>
    <dbReference type="NCBI Taxonomy" id="2304604"/>
    <lineage>
        <taxon>Bacteria</taxon>
        <taxon>Bacillati</taxon>
        <taxon>Cyanobacteriota</taxon>
        <taxon>Adonisia</taxon>
        <taxon>Adonisia turfae</taxon>
    </lineage>
</organism>
<feature type="transmembrane region" description="Helical" evidence="1">
    <location>
        <begin position="108"/>
        <end position="129"/>
    </location>
</feature>
<dbReference type="AlphaFoldDB" id="A0A6M0SGN6"/>
<comment type="caution">
    <text evidence="2">The sequence shown here is derived from an EMBL/GenBank/DDBJ whole genome shotgun (WGS) entry which is preliminary data.</text>
</comment>
<dbReference type="EMBL" id="QZCE01000002">
    <property type="protein sequence ID" value="NEZ67719.1"/>
    <property type="molecule type" value="Genomic_DNA"/>
</dbReference>
<proteinExistence type="predicted"/>